<evidence type="ECO:0000256" key="1">
    <source>
        <dbReference type="SAM" id="MobiDB-lite"/>
    </source>
</evidence>
<keyword evidence="3" id="KW-1185">Reference proteome</keyword>
<dbReference type="Proteomes" id="UP001187192">
    <property type="component" value="Unassembled WGS sequence"/>
</dbReference>
<dbReference type="AlphaFoldDB" id="A0AA87YSA5"/>
<evidence type="ECO:0000313" key="3">
    <source>
        <dbReference type="Proteomes" id="UP001187192"/>
    </source>
</evidence>
<feature type="region of interest" description="Disordered" evidence="1">
    <location>
        <begin position="28"/>
        <end position="52"/>
    </location>
</feature>
<gene>
    <name evidence="2" type="ORF">TIFTF001_047152</name>
</gene>
<dbReference type="EMBL" id="BTGU01005192">
    <property type="protein sequence ID" value="GMN20687.1"/>
    <property type="molecule type" value="Genomic_DNA"/>
</dbReference>
<comment type="caution">
    <text evidence="2">The sequence shown here is derived from an EMBL/GenBank/DDBJ whole genome shotgun (WGS) entry which is preliminary data.</text>
</comment>
<evidence type="ECO:0000313" key="2">
    <source>
        <dbReference type="EMBL" id="GMN20687.1"/>
    </source>
</evidence>
<reference evidence="2" key="1">
    <citation type="submission" date="2023-07" db="EMBL/GenBank/DDBJ databases">
        <title>draft genome sequence of fig (Ficus carica).</title>
        <authorList>
            <person name="Takahashi T."/>
            <person name="Nishimura K."/>
        </authorList>
    </citation>
    <scope>NUCLEOTIDE SEQUENCE</scope>
</reference>
<proteinExistence type="predicted"/>
<accession>A0AA87YSA5</accession>
<name>A0AA87YSA5_FICCA</name>
<protein>
    <submittedName>
        <fullName evidence="2">Uncharacterized protein</fullName>
    </submittedName>
</protein>
<organism evidence="2 3">
    <name type="scientific">Ficus carica</name>
    <name type="common">Common fig</name>
    <dbReference type="NCBI Taxonomy" id="3494"/>
    <lineage>
        <taxon>Eukaryota</taxon>
        <taxon>Viridiplantae</taxon>
        <taxon>Streptophyta</taxon>
        <taxon>Embryophyta</taxon>
        <taxon>Tracheophyta</taxon>
        <taxon>Spermatophyta</taxon>
        <taxon>Magnoliopsida</taxon>
        <taxon>eudicotyledons</taxon>
        <taxon>Gunneridae</taxon>
        <taxon>Pentapetalae</taxon>
        <taxon>rosids</taxon>
        <taxon>fabids</taxon>
        <taxon>Rosales</taxon>
        <taxon>Moraceae</taxon>
        <taxon>Ficeae</taxon>
        <taxon>Ficus</taxon>
    </lineage>
</organism>
<sequence>MVEGEIERRSRVGDWRREREGEARERIEGGVAVEIGGKGERERHEREWREES</sequence>
<feature type="compositionally biased region" description="Basic and acidic residues" evidence="1">
    <location>
        <begin position="37"/>
        <end position="52"/>
    </location>
</feature>